<name>K3WVB3_GLOUD</name>
<dbReference type="InParanoid" id="K3WVB3"/>
<organism evidence="1 2">
    <name type="scientific">Globisporangium ultimum (strain ATCC 200006 / CBS 805.95 / DAOM BR144)</name>
    <name type="common">Pythium ultimum</name>
    <dbReference type="NCBI Taxonomy" id="431595"/>
    <lineage>
        <taxon>Eukaryota</taxon>
        <taxon>Sar</taxon>
        <taxon>Stramenopiles</taxon>
        <taxon>Oomycota</taxon>
        <taxon>Peronosporomycetes</taxon>
        <taxon>Pythiales</taxon>
        <taxon>Pythiaceae</taxon>
        <taxon>Globisporangium</taxon>
    </lineage>
</organism>
<evidence type="ECO:0000313" key="2">
    <source>
        <dbReference type="Proteomes" id="UP000019132"/>
    </source>
</evidence>
<dbReference type="eggNOG" id="ENOG502S4ED">
    <property type="taxonomic scope" value="Eukaryota"/>
</dbReference>
<dbReference type="Proteomes" id="UP000019132">
    <property type="component" value="Unassembled WGS sequence"/>
</dbReference>
<sequence>MVAGKVAQSAARRWLGDAGTYPIIVTCAVATAVCSFHCVRYLAGHPDVAWNKEKRTDLFRHDEKYGEGWQSHRRWFATIHKNAVNESKGLM</sequence>
<dbReference type="Pfam" id="PF06522">
    <property type="entry name" value="B12D"/>
    <property type="match status" value="1"/>
</dbReference>
<dbReference type="HOGENOM" id="CLU_185623_1_0_1"/>
<keyword evidence="2" id="KW-1185">Reference proteome</keyword>
<protein>
    <recommendedName>
        <fullName evidence="3">NADH dehydrogenase [ubiquinone] 1 alpha subcomplex subunit 4</fullName>
    </recommendedName>
</protein>
<reference evidence="2" key="1">
    <citation type="journal article" date="2010" name="Genome Biol.">
        <title>Genome sequence of the necrotrophic plant pathogen Pythium ultimum reveals original pathogenicity mechanisms and effector repertoire.</title>
        <authorList>
            <person name="Levesque C.A."/>
            <person name="Brouwer H."/>
            <person name="Cano L."/>
            <person name="Hamilton J.P."/>
            <person name="Holt C."/>
            <person name="Huitema E."/>
            <person name="Raffaele S."/>
            <person name="Robideau G.P."/>
            <person name="Thines M."/>
            <person name="Win J."/>
            <person name="Zerillo M.M."/>
            <person name="Beakes G.W."/>
            <person name="Boore J.L."/>
            <person name="Busam D."/>
            <person name="Dumas B."/>
            <person name="Ferriera S."/>
            <person name="Fuerstenberg S.I."/>
            <person name="Gachon C.M."/>
            <person name="Gaulin E."/>
            <person name="Govers F."/>
            <person name="Grenville-Briggs L."/>
            <person name="Horner N."/>
            <person name="Hostetler J."/>
            <person name="Jiang R.H."/>
            <person name="Johnson J."/>
            <person name="Krajaejun T."/>
            <person name="Lin H."/>
            <person name="Meijer H.J."/>
            <person name="Moore B."/>
            <person name="Morris P."/>
            <person name="Phuntmart V."/>
            <person name="Puiu D."/>
            <person name="Shetty J."/>
            <person name="Stajich J.E."/>
            <person name="Tripathy S."/>
            <person name="Wawra S."/>
            <person name="van West P."/>
            <person name="Whitty B.R."/>
            <person name="Coutinho P.M."/>
            <person name="Henrissat B."/>
            <person name="Martin F."/>
            <person name="Thomas P.D."/>
            <person name="Tyler B.M."/>
            <person name="De Vries R.P."/>
            <person name="Kamoun S."/>
            <person name="Yandell M."/>
            <person name="Tisserat N."/>
            <person name="Buell C.R."/>
        </authorList>
    </citation>
    <scope>NUCLEOTIDE SEQUENCE</scope>
    <source>
        <strain evidence="2">DAOM:BR144</strain>
    </source>
</reference>
<dbReference type="EMBL" id="GL376599">
    <property type="status" value="NOT_ANNOTATED_CDS"/>
    <property type="molecule type" value="Genomic_DNA"/>
</dbReference>
<dbReference type="OMA" id="IFHRDEQ"/>
<accession>K3WVB3</accession>
<evidence type="ECO:0000313" key="1">
    <source>
        <dbReference type="EnsemblProtists" id="PYU1_T008911"/>
    </source>
</evidence>
<dbReference type="AlphaFoldDB" id="K3WVB3"/>
<reference evidence="1" key="3">
    <citation type="submission" date="2015-02" db="UniProtKB">
        <authorList>
            <consortium name="EnsemblProtists"/>
        </authorList>
    </citation>
    <scope>IDENTIFICATION</scope>
    <source>
        <strain evidence="1">DAOM BR144</strain>
    </source>
</reference>
<reference evidence="2" key="2">
    <citation type="submission" date="2010-04" db="EMBL/GenBank/DDBJ databases">
        <authorList>
            <person name="Buell R."/>
            <person name="Hamilton J."/>
            <person name="Hostetler J."/>
        </authorList>
    </citation>
    <scope>NUCLEOTIDE SEQUENCE [LARGE SCALE GENOMIC DNA]</scope>
    <source>
        <strain evidence="2">DAOM:BR144</strain>
    </source>
</reference>
<proteinExistence type="predicted"/>
<evidence type="ECO:0008006" key="3">
    <source>
        <dbReference type="Google" id="ProtNLM"/>
    </source>
</evidence>
<dbReference type="EnsemblProtists" id="PYU1_T008911">
    <property type="protein sequence ID" value="PYU1_T008911"/>
    <property type="gene ID" value="PYU1_G008893"/>
</dbReference>
<dbReference type="InterPro" id="IPR010530">
    <property type="entry name" value="B12D"/>
</dbReference>
<dbReference type="VEuPathDB" id="FungiDB:PYU1_G008893"/>